<comment type="caution">
    <text evidence="2">The sequence shown here is derived from an EMBL/GenBank/DDBJ whole genome shotgun (WGS) entry which is preliminary data.</text>
</comment>
<evidence type="ECO:0000313" key="2">
    <source>
        <dbReference type="EMBL" id="OQB42016.1"/>
    </source>
</evidence>
<dbReference type="EMBL" id="MWDB01000007">
    <property type="protein sequence ID" value="OQB42016.1"/>
    <property type="molecule type" value="Genomic_DNA"/>
</dbReference>
<evidence type="ECO:0000256" key="1">
    <source>
        <dbReference type="SAM" id="MobiDB-lite"/>
    </source>
</evidence>
<reference evidence="2" key="1">
    <citation type="submission" date="2017-02" db="EMBL/GenBank/DDBJ databases">
        <title>Delving into the versatile metabolic prowess of the omnipresent phylum Bacteroidetes.</title>
        <authorList>
            <person name="Nobu M.K."/>
            <person name="Mei R."/>
            <person name="Narihiro T."/>
            <person name="Kuroda K."/>
            <person name="Liu W.-T."/>
        </authorList>
    </citation>
    <scope>NUCLEOTIDE SEQUENCE</scope>
    <source>
        <strain evidence="2">ADurb.Bin160</strain>
    </source>
</reference>
<protein>
    <submittedName>
        <fullName evidence="2">Uncharacterized protein</fullName>
    </submittedName>
</protein>
<dbReference type="Proteomes" id="UP000485621">
    <property type="component" value="Unassembled WGS sequence"/>
</dbReference>
<organism evidence="2">
    <name type="scientific">candidate division CPR1 bacterium ADurb.Bin160</name>
    <dbReference type="NCBI Taxonomy" id="1852826"/>
    <lineage>
        <taxon>Bacteria</taxon>
        <taxon>candidate division CPR1</taxon>
    </lineage>
</organism>
<accession>A0A1V5ZPM0</accession>
<dbReference type="AlphaFoldDB" id="A0A1V5ZPM0"/>
<name>A0A1V5ZPM0_9BACT</name>
<feature type="compositionally biased region" description="Acidic residues" evidence="1">
    <location>
        <begin position="28"/>
        <end position="41"/>
    </location>
</feature>
<gene>
    <name evidence="2" type="ORF">BWY04_00502</name>
</gene>
<proteinExistence type="predicted"/>
<feature type="region of interest" description="Disordered" evidence="1">
    <location>
        <begin position="28"/>
        <end position="54"/>
    </location>
</feature>
<sequence>MYKNLELFEKIKNKLVLYEQEELPEDFREEDIEQTPEEEPMDMSMGIDDNKEEDPGFVGKKFELKKIYIRLITMKEYLSDSMDEELIILRNYVRDALEIFETLMSNINSFKNKIDEIIVNYYKFLVVVYGLMRDFYRRERKG</sequence>